<evidence type="ECO:0000313" key="3">
    <source>
        <dbReference type="Proteomes" id="UP001634394"/>
    </source>
</evidence>
<protein>
    <submittedName>
        <fullName evidence="2">Uncharacterized protein</fullName>
    </submittedName>
</protein>
<gene>
    <name evidence="2" type="ORF">ACJMK2_005551</name>
</gene>
<feature type="region of interest" description="Disordered" evidence="1">
    <location>
        <begin position="30"/>
        <end position="62"/>
    </location>
</feature>
<dbReference type="EMBL" id="JBJQND010000010">
    <property type="protein sequence ID" value="KAL3863821.1"/>
    <property type="molecule type" value="Genomic_DNA"/>
</dbReference>
<comment type="caution">
    <text evidence="2">The sequence shown here is derived from an EMBL/GenBank/DDBJ whole genome shotgun (WGS) entry which is preliminary data.</text>
</comment>
<dbReference type="Proteomes" id="UP001634394">
    <property type="component" value="Unassembled WGS sequence"/>
</dbReference>
<organism evidence="2 3">
    <name type="scientific">Sinanodonta woodiana</name>
    <name type="common">Chinese pond mussel</name>
    <name type="synonym">Anodonta woodiana</name>
    <dbReference type="NCBI Taxonomy" id="1069815"/>
    <lineage>
        <taxon>Eukaryota</taxon>
        <taxon>Metazoa</taxon>
        <taxon>Spiralia</taxon>
        <taxon>Lophotrochozoa</taxon>
        <taxon>Mollusca</taxon>
        <taxon>Bivalvia</taxon>
        <taxon>Autobranchia</taxon>
        <taxon>Heteroconchia</taxon>
        <taxon>Palaeoheterodonta</taxon>
        <taxon>Unionida</taxon>
        <taxon>Unionoidea</taxon>
        <taxon>Unionidae</taxon>
        <taxon>Unioninae</taxon>
        <taxon>Sinanodonta</taxon>
    </lineage>
</organism>
<name>A0ABD3VQV9_SINWO</name>
<reference evidence="2 3" key="1">
    <citation type="submission" date="2024-11" db="EMBL/GenBank/DDBJ databases">
        <title>Chromosome-level genome assembly of the freshwater bivalve Anodonta woodiana.</title>
        <authorList>
            <person name="Chen X."/>
        </authorList>
    </citation>
    <scope>NUCLEOTIDE SEQUENCE [LARGE SCALE GENOMIC DNA]</scope>
    <source>
        <strain evidence="2">MN2024</strain>
        <tissue evidence="2">Gills</tissue>
    </source>
</reference>
<sequence>MVASKHPPRDSHLKTVVLWCGVMGDCDHGWDSLSQHPDEGSSETVGGRIPNGKSGKLLAASL</sequence>
<proteinExistence type="predicted"/>
<evidence type="ECO:0000313" key="2">
    <source>
        <dbReference type="EMBL" id="KAL3863821.1"/>
    </source>
</evidence>
<accession>A0ABD3VQV9</accession>
<keyword evidence="3" id="KW-1185">Reference proteome</keyword>
<evidence type="ECO:0000256" key="1">
    <source>
        <dbReference type="SAM" id="MobiDB-lite"/>
    </source>
</evidence>
<dbReference type="AlphaFoldDB" id="A0ABD3VQV9"/>